<protein>
    <recommendedName>
        <fullName evidence="4">Putative pterin-4-alpha-carbinolamine dehydratase</fullName>
        <ecNumber evidence="3">4.2.1.96</ecNumber>
    </recommendedName>
</protein>
<dbReference type="SUPFAM" id="SSF55248">
    <property type="entry name" value="PCD-like"/>
    <property type="match status" value="1"/>
</dbReference>
<dbReference type="EC" id="4.2.1.96" evidence="3"/>
<dbReference type="InterPro" id="IPR001533">
    <property type="entry name" value="Pterin_deHydtase"/>
</dbReference>
<evidence type="ECO:0000313" key="7">
    <source>
        <dbReference type="EMBL" id="PWR12972.1"/>
    </source>
</evidence>
<dbReference type="AlphaFoldDB" id="A0A317DF47"/>
<name>A0A317DF47_9ACTN</name>
<dbReference type="InterPro" id="IPR029068">
    <property type="entry name" value="Glyas_Bleomycin-R_OHBP_Dase"/>
</dbReference>
<dbReference type="PANTHER" id="PTHR35908">
    <property type="entry name" value="HYPOTHETICAL FUSION PROTEIN"/>
    <property type="match status" value="1"/>
</dbReference>
<dbReference type="Pfam" id="PF18029">
    <property type="entry name" value="Glyoxalase_6"/>
    <property type="match status" value="1"/>
</dbReference>
<dbReference type="Proteomes" id="UP000246050">
    <property type="component" value="Unassembled WGS sequence"/>
</dbReference>
<dbReference type="PANTHER" id="PTHR35908:SF1">
    <property type="entry name" value="CONSERVED PROTEIN"/>
    <property type="match status" value="1"/>
</dbReference>
<reference evidence="7 8" key="1">
    <citation type="submission" date="2018-05" db="EMBL/GenBank/DDBJ databases">
        <title>Micromonosporas from Atacama Desert.</title>
        <authorList>
            <person name="Carro L."/>
            <person name="Golinska P."/>
            <person name="Klenk H.-P."/>
            <person name="Goodfellow M."/>
        </authorList>
    </citation>
    <scope>NUCLEOTIDE SEQUENCE [LARGE SCALE GENOMIC DNA]</scope>
    <source>
        <strain evidence="7 8">4G51</strain>
    </source>
</reference>
<dbReference type="CDD" id="cd00488">
    <property type="entry name" value="PCD_DCoH"/>
    <property type="match status" value="1"/>
</dbReference>
<dbReference type="GO" id="GO:0008124">
    <property type="term" value="F:4-alpha-hydroxytetrahydrobiopterin dehydratase activity"/>
    <property type="evidence" value="ECO:0007669"/>
    <property type="project" value="UniProtKB-EC"/>
</dbReference>
<evidence type="ECO:0000313" key="8">
    <source>
        <dbReference type="Proteomes" id="UP000246050"/>
    </source>
</evidence>
<proteinExistence type="inferred from homology"/>
<comment type="catalytic activity">
    <reaction evidence="1">
        <text>(4aS,6R)-4a-hydroxy-L-erythro-5,6,7,8-tetrahydrobiopterin = (6R)-L-erythro-6,7-dihydrobiopterin + H2O</text>
        <dbReference type="Rhea" id="RHEA:11920"/>
        <dbReference type="ChEBI" id="CHEBI:15377"/>
        <dbReference type="ChEBI" id="CHEBI:15642"/>
        <dbReference type="ChEBI" id="CHEBI:43120"/>
        <dbReference type="EC" id="4.2.1.96"/>
    </reaction>
</comment>
<dbReference type="InterPro" id="IPR041581">
    <property type="entry name" value="Glyoxalase_6"/>
</dbReference>
<evidence type="ECO:0000256" key="4">
    <source>
        <dbReference type="ARBA" id="ARBA00021735"/>
    </source>
</evidence>
<dbReference type="Gene3D" id="3.10.180.10">
    <property type="entry name" value="2,3-Dihydroxybiphenyl 1,2-Dioxygenase, domain 1"/>
    <property type="match status" value="1"/>
</dbReference>
<dbReference type="Pfam" id="PF01329">
    <property type="entry name" value="Pterin_4a"/>
    <property type="match status" value="1"/>
</dbReference>
<evidence type="ECO:0000256" key="1">
    <source>
        <dbReference type="ARBA" id="ARBA00001554"/>
    </source>
</evidence>
<organism evidence="7 8">
    <name type="scientific">Micromonospora sicca</name>
    <dbReference type="NCBI Taxonomy" id="2202420"/>
    <lineage>
        <taxon>Bacteria</taxon>
        <taxon>Bacillati</taxon>
        <taxon>Actinomycetota</taxon>
        <taxon>Actinomycetes</taxon>
        <taxon>Micromonosporales</taxon>
        <taxon>Micromonosporaceae</taxon>
        <taxon>Micromonospora</taxon>
    </lineage>
</organism>
<feature type="domain" description="Glyoxalase-like" evidence="6">
    <location>
        <begin position="117"/>
        <end position="220"/>
    </location>
</feature>
<evidence type="ECO:0000256" key="2">
    <source>
        <dbReference type="ARBA" id="ARBA00006472"/>
    </source>
</evidence>
<accession>A0A317DF47</accession>
<dbReference type="GO" id="GO:0006729">
    <property type="term" value="P:tetrahydrobiopterin biosynthetic process"/>
    <property type="evidence" value="ECO:0007669"/>
    <property type="project" value="InterPro"/>
</dbReference>
<gene>
    <name evidence="7" type="ORF">DKT69_22430</name>
</gene>
<comment type="similarity">
    <text evidence="2">Belongs to the pterin-4-alpha-carbinolamine dehydratase family.</text>
</comment>
<evidence type="ECO:0000256" key="3">
    <source>
        <dbReference type="ARBA" id="ARBA00013252"/>
    </source>
</evidence>
<evidence type="ECO:0000259" key="6">
    <source>
        <dbReference type="Pfam" id="PF18029"/>
    </source>
</evidence>
<dbReference type="Gene3D" id="3.30.1360.20">
    <property type="entry name" value="Transcriptional coactivator/pterin dehydratase"/>
    <property type="match status" value="1"/>
</dbReference>
<dbReference type="EMBL" id="QGKS01000277">
    <property type="protein sequence ID" value="PWR12972.1"/>
    <property type="molecule type" value="Genomic_DNA"/>
</dbReference>
<dbReference type="InterPro" id="IPR036428">
    <property type="entry name" value="PCD_sf"/>
</dbReference>
<dbReference type="RefSeq" id="WP_109803484.1">
    <property type="nucleotide sequence ID" value="NZ_QGKS01000277.1"/>
</dbReference>
<keyword evidence="5" id="KW-0456">Lyase</keyword>
<evidence type="ECO:0000256" key="5">
    <source>
        <dbReference type="ARBA" id="ARBA00023239"/>
    </source>
</evidence>
<sequence>MTEVSTDPTERVAPRQFHEADGVGDWRVLGEGACAYFRTGSFAAGARFVQAIGELAGLDDHHPDVDVRQAGVTVRLITIVPGFYGLTARDVELARRISAVAGELGLPADPAGLQNVQVTIDALVGPEVLPFWRALLGYVDRGDGDEDLIDPRGRGPLLWFQPMDAPRPQRNRMHIDVWVPYDRAEARVAAAVAAGGRLLTDEYAPAYWVLADAEGNEACVGTAGWTGPEPGAR</sequence>
<comment type="caution">
    <text evidence="7">The sequence shown here is derived from an EMBL/GenBank/DDBJ whole genome shotgun (WGS) entry which is preliminary data.</text>
</comment>
<dbReference type="OrthoDB" id="15077at2"/>